<dbReference type="InterPro" id="IPR007055">
    <property type="entry name" value="BON_dom"/>
</dbReference>
<dbReference type="EMBL" id="CABPSQ010000001">
    <property type="protein sequence ID" value="VVE61730.1"/>
    <property type="molecule type" value="Genomic_DNA"/>
</dbReference>
<evidence type="ECO:0000256" key="1">
    <source>
        <dbReference type="SAM" id="MobiDB-lite"/>
    </source>
</evidence>
<feature type="compositionally biased region" description="Gly residues" evidence="1">
    <location>
        <begin position="387"/>
        <end position="396"/>
    </location>
</feature>
<dbReference type="Pfam" id="PF04972">
    <property type="entry name" value="BON"/>
    <property type="match status" value="1"/>
</dbReference>
<feature type="compositionally biased region" description="Basic and acidic residues" evidence="1">
    <location>
        <begin position="123"/>
        <end position="133"/>
    </location>
</feature>
<feature type="compositionally biased region" description="Basic and acidic residues" evidence="1">
    <location>
        <begin position="80"/>
        <end position="98"/>
    </location>
</feature>
<dbReference type="Gene3D" id="3.30.1340.30">
    <property type="match status" value="1"/>
</dbReference>
<reference evidence="3 4" key="1">
    <citation type="submission" date="2019-08" db="EMBL/GenBank/DDBJ databases">
        <authorList>
            <person name="Peeters C."/>
        </authorList>
    </citation>
    <scope>NUCLEOTIDE SEQUENCE [LARGE SCALE GENOMIC DNA]</scope>
    <source>
        <strain evidence="3 4">LMG 31118</strain>
    </source>
</reference>
<feature type="compositionally biased region" description="Gly residues" evidence="1">
    <location>
        <begin position="136"/>
        <end position="146"/>
    </location>
</feature>
<gene>
    <name evidence="3" type="ORF">PCA31118_00705</name>
</gene>
<evidence type="ECO:0000259" key="2">
    <source>
        <dbReference type="PROSITE" id="PS50914"/>
    </source>
</evidence>
<dbReference type="AlphaFoldDB" id="A0A5E4ZN93"/>
<feature type="region of interest" description="Disordered" evidence="1">
    <location>
        <begin position="1"/>
        <end position="151"/>
    </location>
</feature>
<evidence type="ECO:0000313" key="3">
    <source>
        <dbReference type="EMBL" id="VVE61730.1"/>
    </source>
</evidence>
<organism evidence="3 4">
    <name type="scientific">Pandoraea captiosa</name>
    <dbReference type="NCBI Taxonomy" id="2508302"/>
    <lineage>
        <taxon>Bacteria</taxon>
        <taxon>Pseudomonadati</taxon>
        <taxon>Pseudomonadota</taxon>
        <taxon>Betaproteobacteria</taxon>
        <taxon>Burkholderiales</taxon>
        <taxon>Burkholderiaceae</taxon>
        <taxon>Pandoraea</taxon>
    </lineage>
</organism>
<sequence>MQRRYATRDPERTERQFQGGGQRGQYRRDYDDEAMQRDVSAYAQEDEYGTQPSRERGQWQADWSEAGRSRDDEAAYAPHARYERYGSGRDPREADDRPQGGGQNRDAYGAYGASGGRRGTRGMGDERGARAERGASGPGGGRGYGQRYGNDYGRDYEDQYFGDFGGEYGGAYRGAYGDYGGDYAGDLGPVYGRDYGRDYDRDYGSRVSGGGQAYGYGGGRQAQGQDRWQGRPGTSPRGYGSQTTDMRHRQGPKGYSRTDERIREDVCERLCMAHELEVQDVSVQVRDGRVELQGSVPQRWMKHAIEDVADQCFGVQDVENRIRTQSPYAQGEPSRGGTGVGTGSSPHASQPTGTVGTAGSNTVSSAAGSTGSSSGVSDTSGTSGKQGASGDGGKHH</sequence>
<dbReference type="InterPro" id="IPR051686">
    <property type="entry name" value="Lipoprotein_DolP"/>
</dbReference>
<dbReference type="RefSeq" id="WP_246190030.1">
    <property type="nucleotide sequence ID" value="NZ_CABPSQ010000001.1"/>
</dbReference>
<dbReference type="PROSITE" id="PS50914">
    <property type="entry name" value="BON"/>
    <property type="match status" value="1"/>
</dbReference>
<feature type="region of interest" description="Disordered" evidence="1">
    <location>
        <begin position="202"/>
        <end position="260"/>
    </location>
</feature>
<feature type="region of interest" description="Disordered" evidence="1">
    <location>
        <begin position="325"/>
        <end position="396"/>
    </location>
</feature>
<feature type="compositionally biased region" description="Polar residues" evidence="1">
    <location>
        <begin position="346"/>
        <end position="355"/>
    </location>
</feature>
<feature type="domain" description="BON" evidence="2">
    <location>
        <begin position="258"/>
        <end position="326"/>
    </location>
</feature>
<accession>A0A5E4ZN93</accession>
<proteinExistence type="predicted"/>
<feature type="compositionally biased region" description="Basic and acidic residues" evidence="1">
    <location>
        <begin position="26"/>
        <end position="36"/>
    </location>
</feature>
<keyword evidence="4" id="KW-1185">Reference proteome</keyword>
<dbReference type="PANTHER" id="PTHR34606:SF15">
    <property type="entry name" value="BON DOMAIN-CONTAINING PROTEIN"/>
    <property type="match status" value="1"/>
</dbReference>
<feature type="compositionally biased region" description="Basic and acidic residues" evidence="1">
    <location>
        <begin position="1"/>
        <end position="15"/>
    </location>
</feature>
<feature type="compositionally biased region" description="Low complexity" evidence="1">
    <location>
        <begin position="357"/>
        <end position="383"/>
    </location>
</feature>
<name>A0A5E4ZN93_9BURK</name>
<dbReference type="Proteomes" id="UP000414136">
    <property type="component" value="Unassembled WGS sequence"/>
</dbReference>
<feature type="compositionally biased region" description="Gly residues" evidence="1">
    <location>
        <begin position="207"/>
        <end position="221"/>
    </location>
</feature>
<dbReference type="PANTHER" id="PTHR34606">
    <property type="entry name" value="BON DOMAIN-CONTAINING PROTEIN"/>
    <property type="match status" value="1"/>
</dbReference>
<protein>
    <submittedName>
        <fullName evidence="3">Transport-associated protein</fullName>
    </submittedName>
</protein>
<evidence type="ECO:0000313" key="4">
    <source>
        <dbReference type="Proteomes" id="UP000414136"/>
    </source>
</evidence>